<dbReference type="Gene3D" id="3.40.50.720">
    <property type="entry name" value="NAD(P)-binding Rossmann-like Domain"/>
    <property type="match status" value="2"/>
</dbReference>
<reference evidence="6 7" key="1">
    <citation type="submission" date="2017-09" db="EMBL/GenBank/DDBJ databases">
        <title>Bacterial strain isolated from the female urinary microbiota.</title>
        <authorList>
            <person name="Thomas-White K."/>
            <person name="Kumar N."/>
            <person name="Forster S."/>
            <person name="Putonti C."/>
            <person name="Lawley T."/>
            <person name="Wolfe A.J."/>
        </authorList>
    </citation>
    <scope>NUCLEOTIDE SEQUENCE [LARGE SCALE GENOMIC DNA]</scope>
    <source>
        <strain evidence="6 7">UMB0186</strain>
    </source>
</reference>
<dbReference type="CDD" id="cd12186">
    <property type="entry name" value="LDH"/>
    <property type="match status" value="1"/>
</dbReference>
<dbReference type="PROSITE" id="PS00065">
    <property type="entry name" value="D_2_HYDROXYACID_DH_1"/>
    <property type="match status" value="1"/>
</dbReference>
<dbReference type="InterPro" id="IPR058205">
    <property type="entry name" value="D-LDH-like"/>
</dbReference>
<evidence type="ECO:0000256" key="1">
    <source>
        <dbReference type="ARBA" id="ARBA00005854"/>
    </source>
</evidence>
<dbReference type="RefSeq" id="WP_102189959.1">
    <property type="nucleotide sequence ID" value="NZ_PNGT01000006.1"/>
</dbReference>
<dbReference type="GO" id="GO:0051287">
    <property type="term" value="F:NAD binding"/>
    <property type="evidence" value="ECO:0007669"/>
    <property type="project" value="InterPro"/>
</dbReference>
<dbReference type="InterPro" id="IPR036291">
    <property type="entry name" value="NAD(P)-bd_dom_sf"/>
</dbReference>
<comment type="similarity">
    <text evidence="1 3">Belongs to the D-isomer specific 2-hydroxyacid dehydrogenase family.</text>
</comment>
<dbReference type="OrthoDB" id="9805416at2"/>
<dbReference type="PANTHER" id="PTHR43026">
    <property type="entry name" value="2-HYDROXYACID DEHYDROGENASE HOMOLOG 1-RELATED"/>
    <property type="match status" value="1"/>
</dbReference>
<keyword evidence="2" id="KW-0520">NAD</keyword>
<dbReference type="InterPro" id="IPR029752">
    <property type="entry name" value="D-isomer_DH_CS1"/>
</dbReference>
<dbReference type="SUPFAM" id="SSF51735">
    <property type="entry name" value="NAD(P)-binding Rossmann-fold domains"/>
    <property type="match status" value="1"/>
</dbReference>
<protein>
    <submittedName>
        <fullName evidence="6">Lactate dehydrogenase</fullName>
        <ecNumber evidence="6">1.1.1.28</ecNumber>
    </submittedName>
</protein>
<dbReference type="Pfam" id="PF00389">
    <property type="entry name" value="2-Hacid_dh"/>
    <property type="match status" value="1"/>
</dbReference>
<comment type="caution">
    <text evidence="6">The sequence shown here is derived from an EMBL/GenBank/DDBJ whole genome shotgun (WGS) entry which is preliminary data.</text>
</comment>
<keyword evidence="3 6" id="KW-0560">Oxidoreductase</keyword>
<dbReference type="EMBL" id="PNGT01000006">
    <property type="protein sequence ID" value="PMC52128.1"/>
    <property type="molecule type" value="Genomic_DNA"/>
</dbReference>
<dbReference type="STRING" id="84135.GCA_001052115_01177"/>
<evidence type="ECO:0000256" key="2">
    <source>
        <dbReference type="ARBA" id="ARBA00023027"/>
    </source>
</evidence>
<feature type="domain" description="D-isomer specific 2-hydroxyacid dehydrogenase NAD-binding" evidence="5">
    <location>
        <begin position="112"/>
        <end position="299"/>
    </location>
</feature>
<dbReference type="InterPro" id="IPR006140">
    <property type="entry name" value="D-isomer_DH_NAD-bd"/>
</dbReference>
<sequence>MKLALFNLREDERPFVDAWMKEHPDVEIDLHEGELQAETKHLLDGKDGAVMFQNRPFAKEVYDYGKEQGLKVIANRMAGFDIYDIKYMRELGISMTNVPRYSPNAIAEHVVTTVLYISRNIKKILNNIEKHNFTWNKNIISKELRTQTVGVLGTGNIGRQTATLFKGLGCKVIGYDLYPSDAAREVLEYVDTIDELLSQADVVTIHVPATKEYTHMVNDEFFSKMKDGSIFANAARGILVDTKAVIRALDSGKLLGASLDVYENEGNYVPKDFSNKDFDDKLMQELIDRDDIIYTPHTAFYTETAVKNLVEGALNAAVDVITTGDSPNIVNR</sequence>
<accession>A0A2N6SDU7</accession>
<evidence type="ECO:0000259" key="5">
    <source>
        <dbReference type="Pfam" id="PF02826"/>
    </source>
</evidence>
<organism evidence="6 7">
    <name type="scientific">Gemella sanguinis</name>
    <dbReference type="NCBI Taxonomy" id="84135"/>
    <lineage>
        <taxon>Bacteria</taxon>
        <taxon>Bacillati</taxon>
        <taxon>Bacillota</taxon>
        <taxon>Bacilli</taxon>
        <taxon>Bacillales</taxon>
        <taxon>Gemellaceae</taxon>
        <taxon>Gemella</taxon>
    </lineage>
</organism>
<dbReference type="GO" id="GO:0008720">
    <property type="term" value="F:D-lactate dehydrogenase (NAD+) activity"/>
    <property type="evidence" value="ECO:0007669"/>
    <property type="project" value="UniProtKB-EC"/>
</dbReference>
<dbReference type="SUPFAM" id="SSF52283">
    <property type="entry name" value="Formate/glycerate dehydrogenase catalytic domain-like"/>
    <property type="match status" value="1"/>
</dbReference>
<name>A0A2N6SDU7_9BACL</name>
<gene>
    <name evidence="6" type="ORF">CJ218_05915</name>
</gene>
<dbReference type="PANTHER" id="PTHR43026:SF1">
    <property type="entry name" value="2-HYDROXYACID DEHYDROGENASE HOMOLOG 1-RELATED"/>
    <property type="match status" value="1"/>
</dbReference>
<evidence type="ECO:0000313" key="6">
    <source>
        <dbReference type="EMBL" id="PMC52128.1"/>
    </source>
</evidence>
<dbReference type="Pfam" id="PF02826">
    <property type="entry name" value="2-Hacid_dh_C"/>
    <property type="match status" value="1"/>
</dbReference>
<evidence type="ECO:0000313" key="7">
    <source>
        <dbReference type="Proteomes" id="UP000235670"/>
    </source>
</evidence>
<dbReference type="NCBIfam" id="NF006374">
    <property type="entry name" value="PRK08605.1"/>
    <property type="match status" value="1"/>
</dbReference>
<dbReference type="InterPro" id="IPR006139">
    <property type="entry name" value="D-isomer_2_OHA_DH_cat_dom"/>
</dbReference>
<dbReference type="AlphaFoldDB" id="A0A2N6SDU7"/>
<feature type="domain" description="D-isomer specific 2-hydroxyacid dehydrogenase catalytic" evidence="4">
    <location>
        <begin position="7"/>
        <end position="331"/>
    </location>
</feature>
<evidence type="ECO:0000256" key="3">
    <source>
        <dbReference type="RuleBase" id="RU003719"/>
    </source>
</evidence>
<evidence type="ECO:0000259" key="4">
    <source>
        <dbReference type="Pfam" id="PF00389"/>
    </source>
</evidence>
<dbReference type="EC" id="1.1.1.28" evidence="6"/>
<dbReference type="Proteomes" id="UP000235670">
    <property type="component" value="Unassembled WGS sequence"/>
</dbReference>
<proteinExistence type="inferred from homology"/>